<reference evidence="1" key="1">
    <citation type="submission" date="2014-09" db="EMBL/GenBank/DDBJ databases">
        <authorList>
            <person name="Magalhaes I.L.F."/>
            <person name="Oliveira U."/>
            <person name="Santos F.R."/>
            <person name="Vidigal T.H.D.A."/>
            <person name="Brescovit A.D."/>
            <person name="Santos A.J."/>
        </authorList>
    </citation>
    <scope>NUCLEOTIDE SEQUENCE</scope>
    <source>
        <tissue evidence="1">Shoot tissue taken approximately 20 cm above the soil surface</tissue>
    </source>
</reference>
<dbReference type="EMBL" id="GBRH01269491">
    <property type="protein sequence ID" value="JAD28404.1"/>
    <property type="molecule type" value="Transcribed_RNA"/>
</dbReference>
<protein>
    <submittedName>
        <fullName evidence="1">Uncharacterized protein</fullName>
    </submittedName>
</protein>
<evidence type="ECO:0000313" key="1">
    <source>
        <dbReference type="EMBL" id="JAD28404.1"/>
    </source>
</evidence>
<reference evidence="1" key="2">
    <citation type="journal article" date="2015" name="Data Brief">
        <title>Shoot transcriptome of the giant reed, Arundo donax.</title>
        <authorList>
            <person name="Barrero R.A."/>
            <person name="Guerrero F.D."/>
            <person name="Moolhuijzen P."/>
            <person name="Goolsby J.A."/>
            <person name="Tidwell J."/>
            <person name="Bellgard S.E."/>
            <person name="Bellgard M.I."/>
        </authorList>
    </citation>
    <scope>NUCLEOTIDE SEQUENCE</scope>
    <source>
        <tissue evidence="1">Shoot tissue taken approximately 20 cm above the soil surface</tissue>
    </source>
</reference>
<proteinExistence type="predicted"/>
<sequence length="15" mass="1596">MSSSKGKLPNSFTLV</sequence>
<accession>A0A0A8YNQ3</accession>
<name>A0A0A8YNQ3_ARUDO</name>
<organism evidence="1">
    <name type="scientific">Arundo donax</name>
    <name type="common">Giant reed</name>
    <name type="synonym">Donax arundinaceus</name>
    <dbReference type="NCBI Taxonomy" id="35708"/>
    <lineage>
        <taxon>Eukaryota</taxon>
        <taxon>Viridiplantae</taxon>
        <taxon>Streptophyta</taxon>
        <taxon>Embryophyta</taxon>
        <taxon>Tracheophyta</taxon>
        <taxon>Spermatophyta</taxon>
        <taxon>Magnoliopsida</taxon>
        <taxon>Liliopsida</taxon>
        <taxon>Poales</taxon>
        <taxon>Poaceae</taxon>
        <taxon>PACMAD clade</taxon>
        <taxon>Arundinoideae</taxon>
        <taxon>Arundineae</taxon>
        <taxon>Arundo</taxon>
    </lineage>
</organism>